<dbReference type="EMBL" id="JAMKFB020000006">
    <property type="protein sequence ID" value="KAL0190721.1"/>
    <property type="molecule type" value="Genomic_DNA"/>
</dbReference>
<sequence length="354" mass="38017">MTEDPTRTRRDLPFADYVQEFCRLAMMSGLNDAAINSLFWIGTNYYHPVDLPDTTGLSRREGILRCLESVQPQSRTSPLAHPEPCQPTPRLVEPEPEPTTDGEPKLRATEPSPMGATTREIATEPEPIESDQVQELATMPATVEVPVGREDAEDSTAHCTAAEGEQCLDLGPLNVELDLIDFSEDIYVELPACPEQSVCLELSTCMDFPPTLPLLSSPIIPVASVPPPLSPDSPSAHFQPTICTVGSPRVCQSPSASWLKDPSSPPSASESWTLPQPSDPAAPPRVLAPSSPLSPIGPPGSLVPPAPPWTPLLWLRLVALSHRLCWPPPLPPAPPQSSDALAPPRTSGSPPPPR</sequence>
<feature type="non-terminal residue" evidence="2">
    <location>
        <position position="354"/>
    </location>
</feature>
<feature type="region of interest" description="Disordered" evidence="1">
    <location>
        <begin position="70"/>
        <end position="129"/>
    </location>
</feature>
<evidence type="ECO:0000256" key="1">
    <source>
        <dbReference type="SAM" id="MobiDB-lite"/>
    </source>
</evidence>
<reference evidence="2 3" key="1">
    <citation type="submission" date="2024-05" db="EMBL/GenBank/DDBJ databases">
        <title>Genome sequencing and assembly of Indian major carp, Cirrhinus mrigala (Hamilton, 1822).</title>
        <authorList>
            <person name="Mohindra V."/>
            <person name="Chowdhury L.M."/>
            <person name="Lal K."/>
            <person name="Jena J.K."/>
        </authorList>
    </citation>
    <scope>NUCLEOTIDE SEQUENCE [LARGE SCALE GENOMIC DNA]</scope>
    <source>
        <strain evidence="2">CM1030</strain>
        <tissue evidence="2">Blood</tissue>
    </source>
</reference>
<dbReference type="AlphaFoldDB" id="A0ABD0QWU9"/>
<accession>A0ABD0QWU9</accession>
<evidence type="ECO:0000313" key="3">
    <source>
        <dbReference type="Proteomes" id="UP001529510"/>
    </source>
</evidence>
<organism evidence="2 3">
    <name type="scientific">Cirrhinus mrigala</name>
    <name type="common">Mrigala</name>
    <dbReference type="NCBI Taxonomy" id="683832"/>
    <lineage>
        <taxon>Eukaryota</taxon>
        <taxon>Metazoa</taxon>
        <taxon>Chordata</taxon>
        <taxon>Craniata</taxon>
        <taxon>Vertebrata</taxon>
        <taxon>Euteleostomi</taxon>
        <taxon>Actinopterygii</taxon>
        <taxon>Neopterygii</taxon>
        <taxon>Teleostei</taxon>
        <taxon>Ostariophysi</taxon>
        <taxon>Cypriniformes</taxon>
        <taxon>Cyprinidae</taxon>
        <taxon>Labeoninae</taxon>
        <taxon>Labeonini</taxon>
        <taxon>Cirrhinus</taxon>
    </lineage>
</organism>
<feature type="region of interest" description="Disordered" evidence="1">
    <location>
        <begin position="328"/>
        <end position="354"/>
    </location>
</feature>
<name>A0ABD0QWU9_CIRMR</name>
<protein>
    <submittedName>
        <fullName evidence="2">Uncharacterized protein</fullName>
    </submittedName>
</protein>
<dbReference type="Proteomes" id="UP001529510">
    <property type="component" value="Unassembled WGS sequence"/>
</dbReference>
<comment type="caution">
    <text evidence="2">The sequence shown here is derived from an EMBL/GenBank/DDBJ whole genome shotgun (WGS) entry which is preliminary data.</text>
</comment>
<feature type="compositionally biased region" description="Low complexity" evidence="1">
    <location>
        <begin position="336"/>
        <end position="348"/>
    </location>
</feature>
<proteinExistence type="predicted"/>
<gene>
    <name evidence="2" type="ORF">M9458_013419</name>
</gene>
<keyword evidence="3" id="KW-1185">Reference proteome</keyword>
<feature type="region of interest" description="Disordered" evidence="1">
    <location>
        <begin position="254"/>
        <end position="293"/>
    </location>
</feature>
<feature type="compositionally biased region" description="Polar residues" evidence="1">
    <location>
        <begin position="266"/>
        <end position="276"/>
    </location>
</feature>
<evidence type="ECO:0000313" key="2">
    <source>
        <dbReference type="EMBL" id="KAL0190721.1"/>
    </source>
</evidence>